<dbReference type="EMBL" id="RKHQ01000002">
    <property type="protein sequence ID" value="ROR93831.1"/>
    <property type="molecule type" value="Genomic_DNA"/>
</dbReference>
<sequence>MSTEPESLFRDGSGYSDGPRDFQRTKTFRRRATPEEDSAAIARSFALLGRLQHEVRPALNAEDEPATSLEESIGWNVDPVTGRPRSV</sequence>
<name>A0A3N2D252_9MICO</name>
<keyword evidence="3" id="KW-1185">Reference proteome</keyword>
<evidence type="ECO:0000313" key="2">
    <source>
        <dbReference type="EMBL" id="ROR93831.1"/>
    </source>
</evidence>
<protein>
    <submittedName>
        <fullName evidence="2">Uncharacterized protein</fullName>
    </submittedName>
</protein>
<organism evidence="2 3">
    <name type="scientific">Salana multivorans</name>
    <dbReference type="NCBI Taxonomy" id="120377"/>
    <lineage>
        <taxon>Bacteria</taxon>
        <taxon>Bacillati</taxon>
        <taxon>Actinomycetota</taxon>
        <taxon>Actinomycetes</taxon>
        <taxon>Micrococcales</taxon>
        <taxon>Beutenbergiaceae</taxon>
        <taxon>Salana</taxon>
    </lineage>
</organism>
<dbReference type="RefSeq" id="WP_123740724.1">
    <property type="nucleotide sequence ID" value="NZ_CALFQU010000015.1"/>
</dbReference>
<dbReference type="Proteomes" id="UP000275356">
    <property type="component" value="Unassembled WGS sequence"/>
</dbReference>
<comment type="caution">
    <text evidence="2">The sequence shown here is derived from an EMBL/GenBank/DDBJ whole genome shotgun (WGS) entry which is preliminary data.</text>
</comment>
<proteinExistence type="predicted"/>
<accession>A0A3N2D252</accession>
<feature type="region of interest" description="Disordered" evidence="1">
    <location>
        <begin position="61"/>
        <end position="87"/>
    </location>
</feature>
<dbReference type="AlphaFoldDB" id="A0A3N2D252"/>
<evidence type="ECO:0000256" key="1">
    <source>
        <dbReference type="SAM" id="MobiDB-lite"/>
    </source>
</evidence>
<feature type="region of interest" description="Disordered" evidence="1">
    <location>
        <begin position="1"/>
        <end position="35"/>
    </location>
</feature>
<reference evidence="2 3" key="1">
    <citation type="submission" date="2018-11" db="EMBL/GenBank/DDBJ databases">
        <title>Sequencing the genomes of 1000 actinobacteria strains.</title>
        <authorList>
            <person name="Klenk H.-P."/>
        </authorList>
    </citation>
    <scope>NUCLEOTIDE SEQUENCE [LARGE SCALE GENOMIC DNA]</scope>
    <source>
        <strain evidence="2 3">DSM 13521</strain>
    </source>
</reference>
<gene>
    <name evidence="2" type="ORF">EDD28_3259</name>
</gene>
<evidence type="ECO:0000313" key="3">
    <source>
        <dbReference type="Proteomes" id="UP000275356"/>
    </source>
</evidence>